<keyword evidence="2" id="KW-0723">Serine/threonine-protein kinase</keyword>
<organism evidence="17">
    <name type="scientific">Fagus sylvatica</name>
    <name type="common">Beechnut</name>
    <dbReference type="NCBI Taxonomy" id="28930"/>
    <lineage>
        <taxon>Eukaryota</taxon>
        <taxon>Viridiplantae</taxon>
        <taxon>Streptophyta</taxon>
        <taxon>Embryophyta</taxon>
        <taxon>Tracheophyta</taxon>
        <taxon>Spermatophyta</taxon>
        <taxon>Magnoliopsida</taxon>
        <taxon>eudicotyledons</taxon>
        <taxon>Gunneridae</taxon>
        <taxon>Pentapetalae</taxon>
        <taxon>rosids</taxon>
        <taxon>fabids</taxon>
        <taxon>Fagales</taxon>
        <taxon>Fagaceae</taxon>
        <taxon>Fagus</taxon>
    </lineage>
</organism>
<evidence type="ECO:0000259" key="15">
    <source>
        <dbReference type="PROSITE" id="PS50011"/>
    </source>
</evidence>
<evidence type="ECO:0000256" key="9">
    <source>
        <dbReference type="ARBA" id="ARBA00023170"/>
    </source>
</evidence>
<keyword evidence="13" id="KW-1133">Transmembrane helix</keyword>
<dbReference type="InterPro" id="IPR008271">
    <property type="entry name" value="Ser/Thr_kinase_AS"/>
</dbReference>
<keyword evidence="13" id="KW-0472">Membrane</keyword>
<name>A0A2N9G2S7_FAGSY</name>
<keyword evidence="4 14" id="KW-0732">Signal</keyword>
<dbReference type="EMBL" id="OIVN01001732">
    <property type="protein sequence ID" value="SPC97066.1"/>
    <property type="molecule type" value="Genomic_DNA"/>
</dbReference>
<keyword evidence="13" id="KW-0812">Transmembrane</keyword>
<dbReference type="FunFam" id="1.10.510.10:FF:001023">
    <property type="entry name" value="Os07g0541700 protein"/>
    <property type="match status" value="1"/>
</dbReference>
<evidence type="ECO:0000256" key="5">
    <source>
        <dbReference type="ARBA" id="ARBA00022737"/>
    </source>
</evidence>
<dbReference type="PROSITE" id="PS00108">
    <property type="entry name" value="PROTEIN_KINASE_ST"/>
    <property type="match status" value="1"/>
</dbReference>
<dbReference type="AlphaFoldDB" id="A0A2N9G2S7"/>
<dbReference type="PROSITE" id="PS50011">
    <property type="entry name" value="PROTEIN_KINASE_DOM"/>
    <property type="match status" value="1"/>
</dbReference>
<dbReference type="Gene3D" id="3.30.200.20">
    <property type="entry name" value="Phosphorylase Kinase, domain 1"/>
    <property type="match status" value="1"/>
</dbReference>
<keyword evidence="9" id="KW-0675">Receptor</keyword>
<dbReference type="InterPro" id="IPR052059">
    <property type="entry name" value="CR_Ser/Thr_kinase"/>
</dbReference>
<dbReference type="PROSITE" id="PS51473">
    <property type="entry name" value="GNK2"/>
    <property type="match status" value="1"/>
</dbReference>
<evidence type="ECO:0000256" key="10">
    <source>
        <dbReference type="ARBA" id="ARBA00023180"/>
    </source>
</evidence>
<evidence type="ECO:0000256" key="4">
    <source>
        <dbReference type="ARBA" id="ARBA00022729"/>
    </source>
</evidence>
<evidence type="ECO:0000256" key="12">
    <source>
        <dbReference type="ARBA" id="ARBA00048679"/>
    </source>
</evidence>
<evidence type="ECO:0000256" key="6">
    <source>
        <dbReference type="ARBA" id="ARBA00022741"/>
    </source>
</evidence>
<evidence type="ECO:0000256" key="13">
    <source>
        <dbReference type="SAM" id="Phobius"/>
    </source>
</evidence>
<dbReference type="InterPro" id="IPR011009">
    <property type="entry name" value="Kinase-like_dom_sf"/>
</dbReference>
<dbReference type="GO" id="GO:0004674">
    <property type="term" value="F:protein serine/threonine kinase activity"/>
    <property type="evidence" value="ECO:0007669"/>
    <property type="project" value="UniProtKB-KW"/>
</dbReference>
<dbReference type="EC" id="2.7.11.1" evidence="1"/>
<evidence type="ECO:0000256" key="14">
    <source>
        <dbReference type="SAM" id="SignalP"/>
    </source>
</evidence>
<proteinExistence type="predicted"/>
<keyword evidence="7" id="KW-0418">Kinase</keyword>
<feature type="signal peptide" evidence="14">
    <location>
        <begin position="1"/>
        <end position="26"/>
    </location>
</feature>
<feature type="chain" id="PRO_5014990174" description="non-specific serine/threonine protein kinase" evidence="14">
    <location>
        <begin position="27"/>
        <end position="414"/>
    </location>
</feature>
<dbReference type="SUPFAM" id="SSF56112">
    <property type="entry name" value="Protein kinase-like (PK-like)"/>
    <property type="match status" value="1"/>
</dbReference>
<feature type="domain" description="Protein kinase" evidence="15">
    <location>
        <begin position="221"/>
        <end position="414"/>
    </location>
</feature>
<dbReference type="InterPro" id="IPR000719">
    <property type="entry name" value="Prot_kinase_dom"/>
</dbReference>
<dbReference type="Pfam" id="PF01657">
    <property type="entry name" value="Stress-antifung"/>
    <property type="match status" value="2"/>
</dbReference>
<keyword evidence="8" id="KW-0067">ATP-binding</keyword>
<accession>A0A2N9G2S7</accession>
<dbReference type="Gene3D" id="3.30.430.20">
    <property type="entry name" value="Gnk2 domain, C-X8-C-X2-C motif"/>
    <property type="match status" value="2"/>
</dbReference>
<evidence type="ECO:0000256" key="3">
    <source>
        <dbReference type="ARBA" id="ARBA00022679"/>
    </source>
</evidence>
<dbReference type="Pfam" id="PF00069">
    <property type="entry name" value="Pkinase"/>
    <property type="match status" value="1"/>
</dbReference>
<evidence type="ECO:0000256" key="2">
    <source>
        <dbReference type="ARBA" id="ARBA00022527"/>
    </source>
</evidence>
<dbReference type="InterPro" id="IPR038408">
    <property type="entry name" value="GNK2_sf"/>
</dbReference>
<gene>
    <name evidence="17" type="ORF">FSB_LOCUS24948</name>
</gene>
<evidence type="ECO:0000256" key="11">
    <source>
        <dbReference type="ARBA" id="ARBA00047899"/>
    </source>
</evidence>
<comment type="catalytic activity">
    <reaction evidence="12">
        <text>L-seryl-[protein] + ATP = O-phospho-L-seryl-[protein] + ADP + H(+)</text>
        <dbReference type="Rhea" id="RHEA:17989"/>
        <dbReference type="Rhea" id="RHEA-COMP:9863"/>
        <dbReference type="Rhea" id="RHEA-COMP:11604"/>
        <dbReference type="ChEBI" id="CHEBI:15378"/>
        <dbReference type="ChEBI" id="CHEBI:29999"/>
        <dbReference type="ChEBI" id="CHEBI:30616"/>
        <dbReference type="ChEBI" id="CHEBI:83421"/>
        <dbReference type="ChEBI" id="CHEBI:456216"/>
        <dbReference type="EC" id="2.7.11.1"/>
    </reaction>
</comment>
<evidence type="ECO:0000313" key="17">
    <source>
        <dbReference type="EMBL" id="SPC97066.1"/>
    </source>
</evidence>
<dbReference type="PANTHER" id="PTHR47973">
    <property type="entry name" value="CYSTEINE-RICH RECEPTOR-LIKE PROTEIN KINASE 3"/>
    <property type="match status" value="1"/>
</dbReference>
<keyword evidence="3" id="KW-0808">Transferase</keyword>
<evidence type="ECO:0000256" key="7">
    <source>
        <dbReference type="ARBA" id="ARBA00022777"/>
    </source>
</evidence>
<dbReference type="CDD" id="cd23509">
    <property type="entry name" value="Gnk2-like"/>
    <property type="match status" value="1"/>
</dbReference>
<feature type="domain" description="Gnk2-homologous" evidence="16">
    <location>
        <begin position="96"/>
        <end position="202"/>
    </location>
</feature>
<dbReference type="GO" id="GO:0005524">
    <property type="term" value="F:ATP binding"/>
    <property type="evidence" value="ECO:0007669"/>
    <property type="project" value="UniProtKB-KW"/>
</dbReference>
<evidence type="ECO:0000256" key="1">
    <source>
        <dbReference type="ARBA" id="ARBA00012513"/>
    </source>
</evidence>
<feature type="transmembrane region" description="Helical" evidence="13">
    <location>
        <begin position="240"/>
        <end position="260"/>
    </location>
</feature>
<keyword evidence="10" id="KW-0325">Glycoprotein</keyword>
<keyword evidence="5" id="KW-0677">Repeat</keyword>
<keyword evidence="6" id="KW-0547">Nucleotide-binding</keyword>
<protein>
    <recommendedName>
        <fullName evidence="1">non-specific serine/threonine protein kinase</fullName>
        <ecNumber evidence="1">2.7.11.1</ecNumber>
    </recommendedName>
</protein>
<reference evidence="17" key="1">
    <citation type="submission" date="2018-02" db="EMBL/GenBank/DDBJ databases">
        <authorList>
            <person name="Cohen D.B."/>
            <person name="Kent A.D."/>
        </authorList>
    </citation>
    <scope>NUCLEOTIDE SEQUENCE</scope>
</reference>
<comment type="catalytic activity">
    <reaction evidence="11">
        <text>L-threonyl-[protein] + ATP = O-phospho-L-threonyl-[protein] + ADP + H(+)</text>
        <dbReference type="Rhea" id="RHEA:46608"/>
        <dbReference type="Rhea" id="RHEA-COMP:11060"/>
        <dbReference type="Rhea" id="RHEA-COMP:11605"/>
        <dbReference type="ChEBI" id="CHEBI:15378"/>
        <dbReference type="ChEBI" id="CHEBI:30013"/>
        <dbReference type="ChEBI" id="CHEBI:30616"/>
        <dbReference type="ChEBI" id="CHEBI:61977"/>
        <dbReference type="ChEBI" id="CHEBI:456216"/>
        <dbReference type="EC" id="2.7.11.1"/>
    </reaction>
</comment>
<dbReference type="InterPro" id="IPR002902">
    <property type="entry name" value="GNK2"/>
</dbReference>
<evidence type="ECO:0000256" key="8">
    <source>
        <dbReference type="ARBA" id="ARBA00022840"/>
    </source>
</evidence>
<sequence>MAFSNPFSLLIVFLSMLSFLSLNSHAADPVQLKQVCANNTFSPNSIYQSNLNSLLSSISSNATQNLEFYNTTSGQNTSEPVYGSTTVAAMSQFKSAEPAWQNFTDDKFELFNKLLNMTMIDLAREISSNVPIGKKKFGTKEVIISAFQTLYYLVQCTPDLNSTGCNSCLLAAINLLPWCCSGKQGGRIVFPSCNIRYEFYHFYRMAATAPTPSLELQPSPSPPGSVIGPKDFSPPVDFKIVVGAVVSVLLLIFMILGILWRKGCFAGRTSREKELRGLDLQTGFFTYRQIKAATNSFNAANKLGEGGFGSVYKKNEEHTLMINFIDWVLNNNFRSCGGAGLNLDWPARQKICLGIARGLAFLHEESALKIVHRDIKSTNVLLDRDLNPKISDFGLAKLDEEENTHISTRIAGTM</sequence>
<evidence type="ECO:0000259" key="16">
    <source>
        <dbReference type="PROSITE" id="PS51473"/>
    </source>
</evidence>
<dbReference type="FunFam" id="3.30.430.20:FF:000012">
    <property type="entry name" value="Cysteine-rich receptor-like protein kinase 25"/>
    <property type="match status" value="1"/>
</dbReference>
<dbReference type="Gene3D" id="1.10.510.10">
    <property type="entry name" value="Transferase(Phosphotransferase) domain 1"/>
    <property type="match status" value="1"/>
</dbReference>